<evidence type="ECO:0000313" key="2">
    <source>
        <dbReference type="Proteomes" id="UP000017836"/>
    </source>
</evidence>
<keyword evidence="2" id="KW-1185">Reference proteome</keyword>
<gene>
    <name evidence="1" type="ORF">AMTR_s00018p00040800</name>
</gene>
<dbReference type="Proteomes" id="UP000017836">
    <property type="component" value="Unassembled WGS sequence"/>
</dbReference>
<organism evidence="1 2">
    <name type="scientific">Amborella trichopoda</name>
    <dbReference type="NCBI Taxonomy" id="13333"/>
    <lineage>
        <taxon>Eukaryota</taxon>
        <taxon>Viridiplantae</taxon>
        <taxon>Streptophyta</taxon>
        <taxon>Embryophyta</taxon>
        <taxon>Tracheophyta</taxon>
        <taxon>Spermatophyta</taxon>
        <taxon>Magnoliopsida</taxon>
        <taxon>Amborellales</taxon>
        <taxon>Amborellaceae</taxon>
        <taxon>Amborella</taxon>
    </lineage>
</organism>
<proteinExistence type="predicted"/>
<dbReference type="EMBL" id="KI393569">
    <property type="protein sequence ID" value="ERN08104.1"/>
    <property type="molecule type" value="Genomic_DNA"/>
</dbReference>
<dbReference type="Gramene" id="ERN08104">
    <property type="protein sequence ID" value="ERN08104"/>
    <property type="gene ID" value="AMTR_s00018p00040800"/>
</dbReference>
<dbReference type="HOGENOM" id="CLU_2761143_0_0_1"/>
<reference evidence="2" key="1">
    <citation type="journal article" date="2013" name="Science">
        <title>The Amborella genome and the evolution of flowering plants.</title>
        <authorList>
            <consortium name="Amborella Genome Project"/>
        </authorList>
    </citation>
    <scope>NUCLEOTIDE SEQUENCE [LARGE SCALE GENOMIC DNA]</scope>
</reference>
<sequence>MGYLGDGPDHNLGIATPDILASRARNEPDLGWARAALALSLDKGPWLALVCAGPDLAQEGLALSMLGRAY</sequence>
<dbReference type="AlphaFoldDB" id="W1PK47"/>
<evidence type="ECO:0000313" key="1">
    <source>
        <dbReference type="EMBL" id="ERN08104.1"/>
    </source>
</evidence>
<name>W1PK47_AMBTC</name>
<protein>
    <submittedName>
        <fullName evidence="1">Uncharacterized protein</fullName>
    </submittedName>
</protein>
<accession>W1PK47</accession>